<evidence type="ECO:0000256" key="11">
    <source>
        <dbReference type="RuleBase" id="RU368008"/>
    </source>
</evidence>
<evidence type="ECO:0000256" key="3">
    <source>
        <dbReference type="ARBA" id="ARBA00022448"/>
    </source>
</evidence>
<keyword evidence="5" id="KW-0677">Repeat</keyword>
<evidence type="ECO:0000256" key="4">
    <source>
        <dbReference type="ARBA" id="ARBA00022692"/>
    </source>
</evidence>
<dbReference type="InterPro" id="IPR023395">
    <property type="entry name" value="MCP_dom_sf"/>
</dbReference>
<evidence type="ECO:0000256" key="9">
    <source>
        <dbReference type="PROSITE-ProRule" id="PRU00282"/>
    </source>
</evidence>
<evidence type="ECO:0000256" key="12">
    <source>
        <dbReference type="SAM" id="MobiDB-lite"/>
    </source>
</evidence>
<protein>
    <recommendedName>
        <fullName evidence="11">ADP/ATP translocase</fullName>
    </recommendedName>
    <alternativeName>
        <fullName evidence="11">ADP,ATP carrier protein</fullName>
    </alternativeName>
</protein>
<feature type="repeat" description="Solcar" evidence="9">
    <location>
        <begin position="168"/>
        <end position="258"/>
    </location>
</feature>
<organism evidence="13 14">
    <name type="scientific">Corchorus olitorius</name>
    <dbReference type="NCBI Taxonomy" id="93759"/>
    <lineage>
        <taxon>Eukaryota</taxon>
        <taxon>Viridiplantae</taxon>
        <taxon>Streptophyta</taxon>
        <taxon>Embryophyta</taxon>
        <taxon>Tracheophyta</taxon>
        <taxon>Spermatophyta</taxon>
        <taxon>Magnoliopsida</taxon>
        <taxon>eudicotyledons</taxon>
        <taxon>Gunneridae</taxon>
        <taxon>Pentapetalae</taxon>
        <taxon>rosids</taxon>
        <taxon>malvids</taxon>
        <taxon>Malvales</taxon>
        <taxon>Malvaceae</taxon>
        <taxon>Grewioideae</taxon>
        <taxon>Apeibeae</taxon>
        <taxon>Corchorus</taxon>
    </lineage>
</organism>
<evidence type="ECO:0000256" key="2">
    <source>
        <dbReference type="ARBA" id="ARBA00006375"/>
    </source>
</evidence>
<accession>A0A1R3H4E1</accession>
<keyword evidence="14" id="KW-1185">Reference proteome</keyword>
<evidence type="ECO:0000256" key="10">
    <source>
        <dbReference type="RuleBase" id="RU000488"/>
    </source>
</evidence>
<dbReference type="GO" id="GO:0005743">
    <property type="term" value="C:mitochondrial inner membrane"/>
    <property type="evidence" value="ECO:0007669"/>
    <property type="project" value="InterPro"/>
</dbReference>
<sequence length="285" mass="31746">MEHGPWNLPISQKMHFQPYFSIKNLNDSQAWTRVIQMNWRSSGIMPENQGNASSAMTPLPPVSKGSPRPQEMNRALGLLVEVVLSSCFSTVVAPFERVKLLMQSQNALIQSGRLSKPYKGIFDCFATTIRNEGVISLWRGNTARIMGQNCSKVILATLSYIKSQKGQLDYPWLVIVGSCAAVILVPYPLHYAGIRLANDVKTTAKVGKWKFGGMVDVYRQTMRSDGIQGMYRGFMAASIRYIINRKLYRTLEQGQLIQLLGLQVSGDIYSSIVLTTGAEALSFRA</sequence>
<dbReference type="Gene3D" id="1.50.40.10">
    <property type="entry name" value="Mitochondrial carrier domain"/>
    <property type="match status" value="1"/>
</dbReference>
<dbReference type="SUPFAM" id="SSF103506">
    <property type="entry name" value="Mitochondrial carrier"/>
    <property type="match status" value="1"/>
</dbReference>
<evidence type="ECO:0000256" key="6">
    <source>
        <dbReference type="ARBA" id="ARBA00022989"/>
    </source>
</evidence>
<dbReference type="GO" id="GO:0005471">
    <property type="term" value="F:ATP:ADP antiporter activity"/>
    <property type="evidence" value="ECO:0007669"/>
    <property type="project" value="UniProtKB-UniRule"/>
</dbReference>
<feature type="repeat" description="Solcar" evidence="9">
    <location>
        <begin position="72"/>
        <end position="164"/>
    </location>
</feature>
<keyword evidence="4 9" id="KW-0812">Transmembrane</keyword>
<dbReference type="GO" id="GO:1990544">
    <property type="term" value="P:mitochondrial ATP transmembrane transport"/>
    <property type="evidence" value="ECO:0007669"/>
    <property type="project" value="InterPro"/>
</dbReference>
<evidence type="ECO:0000313" key="14">
    <source>
        <dbReference type="Proteomes" id="UP000187203"/>
    </source>
</evidence>
<comment type="caution">
    <text evidence="13">The sequence shown here is derived from an EMBL/GenBank/DDBJ whole genome shotgun (WGS) entry which is preliminary data.</text>
</comment>
<comment type="catalytic activity">
    <reaction evidence="8">
        <text>ADP(in) + ATP(out) = ADP(out) + ATP(in)</text>
        <dbReference type="Rhea" id="RHEA:34999"/>
        <dbReference type="ChEBI" id="CHEBI:30616"/>
        <dbReference type="ChEBI" id="CHEBI:456216"/>
    </reaction>
    <physiologicalReaction direction="left-to-right" evidence="8">
        <dbReference type="Rhea" id="RHEA:35000"/>
    </physiologicalReaction>
</comment>
<comment type="function">
    <text evidence="11">Catalyzes the exchange of ADP and ATP across the membrane.</text>
</comment>
<comment type="similarity">
    <text evidence="2 10">Belongs to the mitochondrial carrier (TC 2.A.29) family.</text>
</comment>
<keyword evidence="7 9" id="KW-0472">Membrane</keyword>
<dbReference type="PRINTS" id="PR00926">
    <property type="entry name" value="MITOCARRIER"/>
</dbReference>
<feature type="transmembrane region" description="Helical" evidence="11">
    <location>
        <begin position="170"/>
        <end position="189"/>
    </location>
</feature>
<dbReference type="OrthoDB" id="944604at2759"/>
<evidence type="ECO:0000256" key="7">
    <source>
        <dbReference type="ARBA" id="ARBA00023136"/>
    </source>
</evidence>
<dbReference type="EMBL" id="AWUE01020854">
    <property type="protein sequence ID" value="OMO65207.1"/>
    <property type="molecule type" value="Genomic_DNA"/>
</dbReference>
<gene>
    <name evidence="13" type="ORF">COLO4_31446</name>
</gene>
<dbReference type="Pfam" id="PF00153">
    <property type="entry name" value="Mito_carr"/>
    <property type="match status" value="2"/>
</dbReference>
<keyword evidence="6 11" id="KW-1133">Transmembrane helix</keyword>
<dbReference type="GO" id="GO:0140021">
    <property type="term" value="P:mitochondrial ADP transmembrane transport"/>
    <property type="evidence" value="ECO:0007669"/>
    <property type="project" value="InterPro"/>
</dbReference>
<dbReference type="InterPro" id="IPR018108">
    <property type="entry name" value="MCP_transmembrane"/>
</dbReference>
<keyword evidence="3 10" id="KW-0813">Transport</keyword>
<feature type="region of interest" description="Disordered" evidence="12">
    <location>
        <begin position="48"/>
        <end position="68"/>
    </location>
</feature>
<evidence type="ECO:0000256" key="8">
    <source>
        <dbReference type="ARBA" id="ARBA00024143"/>
    </source>
</evidence>
<dbReference type="InterPro" id="IPR002113">
    <property type="entry name" value="ADT_euk_type"/>
</dbReference>
<comment type="subcellular location">
    <subcellularLocation>
        <location evidence="1 11">Membrane</location>
        <topology evidence="1 11">Multi-pass membrane protein</topology>
    </subcellularLocation>
</comment>
<dbReference type="PANTHER" id="PTHR45635">
    <property type="entry name" value="ADP,ATP CARRIER PROTEIN 1-RELATED-RELATED"/>
    <property type="match status" value="1"/>
</dbReference>
<evidence type="ECO:0000256" key="1">
    <source>
        <dbReference type="ARBA" id="ARBA00004141"/>
    </source>
</evidence>
<dbReference type="STRING" id="93759.A0A1R3H4E1"/>
<evidence type="ECO:0000256" key="5">
    <source>
        <dbReference type="ARBA" id="ARBA00022737"/>
    </source>
</evidence>
<dbReference type="PROSITE" id="PS50920">
    <property type="entry name" value="SOLCAR"/>
    <property type="match status" value="2"/>
</dbReference>
<evidence type="ECO:0000313" key="13">
    <source>
        <dbReference type="EMBL" id="OMO65207.1"/>
    </source>
</evidence>
<comment type="caution">
    <text evidence="11">Lacks conserved residue(s) required for the propagation of feature annotation.</text>
</comment>
<dbReference type="Proteomes" id="UP000187203">
    <property type="component" value="Unassembled WGS sequence"/>
</dbReference>
<comment type="subunit">
    <text evidence="11">Monomer.</text>
</comment>
<dbReference type="AlphaFoldDB" id="A0A1R3H4E1"/>
<dbReference type="InterPro" id="IPR002067">
    <property type="entry name" value="MCP"/>
</dbReference>
<reference evidence="14" key="1">
    <citation type="submission" date="2013-09" db="EMBL/GenBank/DDBJ databases">
        <title>Corchorus olitorius genome sequencing.</title>
        <authorList>
            <person name="Alam M."/>
            <person name="Haque M.S."/>
            <person name="Islam M.S."/>
            <person name="Emdad E.M."/>
            <person name="Islam M.M."/>
            <person name="Ahmed B."/>
            <person name="Halim A."/>
            <person name="Hossen Q.M.M."/>
            <person name="Hossain M.Z."/>
            <person name="Ahmed R."/>
            <person name="Khan M.M."/>
            <person name="Islam R."/>
            <person name="Rashid M.M."/>
            <person name="Khan S.A."/>
            <person name="Rahman M.S."/>
            <person name="Alam M."/>
            <person name="Yahiya A.S."/>
            <person name="Khan M.S."/>
            <person name="Azam M.S."/>
            <person name="Haque T."/>
            <person name="Lashkar M.Z.H."/>
            <person name="Akhand A.I."/>
            <person name="Morshed G."/>
            <person name="Roy S."/>
            <person name="Uddin K.S."/>
            <person name="Rabeya T."/>
            <person name="Hossain A.S."/>
            <person name="Chowdhury A."/>
            <person name="Snigdha A.R."/>
            <person name="Mortoza M.S."/>
            <person name="Matin S.A."/>
            <person name="Hoque S.M.E."/>
            <person name="Islam M.K."/>
            <person name="Roy D.K."/>
            <person name="Haider R."/>
            <person name="Moosa M.M."/>
            <person name="Elias S.M."/>
            <person name="Hasan A.M."/>
            <person name="Jahan S."/>
            <person name="Shafiuddin M."/>
            <person name="Mahmood N."/>
            <person name="Shommy N.S."/>
        </authorList>
    </citation>
    <scope>NUCLEOTIDE SEQUENCE [LARGE SCALE GENOMIC DNA]</scope>
    <source>
        <strain evidence="14">cv. O-4</strain>
    </source>
</reference>
<name>A0A1R3H4E1_9ROSI</name>
<dbReference type="PANTHER" id="PTHR45635:SF23">
    <property type="entry name" value="ADP_ATP TRANSLOCASE"/>
    <property type="match status" value="1"/>
</dbReference>
<proteinExistence type="inferred from homology"/>